<accession>A0ABR1LPC4</accession>
<protein>
    <submittedName>
        <fullName evidence="1">Uncharacterized protein</fullName>
    </submittedName>
</protein>
<sequence>MCHESNQTSLLTCLLTCLLDEIDMLLVRTYLLQLLQPRPAGQSACPILAYLHVGSDAQTQKKLSKTRDDEANEKVESTSVFPIRGGSCIDKPNYVLVQPALVRRASSVPAVRVSVATGAVAFFSADSEGPQSLSVLGASVDGGLAGWRVGIKCCWAWLVLVWRRCWHWRRQPLPCHVRLSLCCQCLVRICSFQIALKPSWRSMPRDRVMYYFVVLHRRQAFISRHAEGSRKRNSTQAL</sequence>
<keyword evidence="2" id="KW-1185">Reference proteome</keyword>
<gene>
    <name evidence="1" type="ORF">IWX46DRAFT_610581</name>
</gene>
<reference evidence="1 2" key="1">
    <citation type="submission" date="2024-04" db="EMBL/GenBank/DDBJ databases">
        <title>Phyllosticta paracitricarpa is synonymous to the EU quarantine fungus P. citricarpa based on phylogenomic analyses.</title>
        <authorList>
            <consortium name="Lawrence Berkeley National Laboratory"/>
            <person name="Van Ingen-Buijs V.A."/>
            <person name="Van Westerhoven A.C."/>
            <person name="Haridas S."/>
            <person name="Skiadas P."/>
            <person name="Martin F."/>
            <person name="Groenewald J.Z."/>
            <person name="Crous P.W."/>
            <person name="Seidl M.F."/>
        </authorList>
    </citation>
    <scope>NUCLEOTIDE SEQUENCE [LARGE SCALE GENOMIC DNA]</scope>
    <source>
        <strain evidence="1 2">CBS 122670</strain>
    </source>
</reference>
<dbReference type="EMBL" id="JBBPDW010000036">
    <property type="protein sequence ID" value="KAK7536615.1"/>
    <property type="molecule type" value="Genomic_DNA"/>
</dbReference>
<evidence type="ECO:0000313" key="1">
    <source>
        <dbReference type="EMBL" id="KAK7536615.1"/>
    </source>
</evidence>
<dbReference type="Proteomes" id="UP001365128">
    <property type="component" value="Unassembled WGS sequence"/>
</dbReference>
<organism evidence="1 2">
    <name type="scientific">Phyllosticta citricarpa</name>
    <dbReference type="NCBI Taxonomy" id="55181"/>
    <lineage>
        <taxon>Eukaryota</taxon>
        <taxon>Fungi</taxon>
        <taxon>Dikarya</taxon>
        <taxon>Ascomycota</taxon>
        <taxon>Pezizomycotina</taxon>
        <taxon>Dothideomycetes</taxon>
        <taxon>Dothideomycetes incertae sedis</taxon>
        <taxon>Botryosphaeriales</taxon>
        <taxon>Phyllostictaceae</taxon>
        <taxon>Phyllosticta</taxon>
    </lineage>
</organism>
<name>A0ABR1LPC4_9PEZI</name>
<evidence type="ECO:0000313" key="2">
    <source>
        <dbReference type="Proteomes" id="UP001365128"/>
    </source>
</evidence>
<proteinExistence type="predicted"/>
<comment type="caution">
    <text evidence="1">The sequence shown here is derived from an EMBL/GenBank/DDBJ whole genome shotgun (WGS) entry which is preliminary data.</text>
</comment>